<reference evidence="6 7" key="1">
    <citation type="submission" date="2016-10" db="EMBL/GenBank/DDBJ databases">
        <authorList>
            <person name="de Groot N.N."/>
        </authorList>
    </citation>
    <scope>NUCLEOTIDE SEQUENCE [LARGE SCALE GENOMIC DNA]</scope>
    <source>
        <strain evidence="6 7">DSM 19012</strain>
    </source>
</reference>
<protein>
    <submittedName>
        <fullName evidence="6">RNA methyltransferase, TrmH family</fullName>
    </submittedName>
</protein>
<dbReference type="CDD" id="cd18109">
    <property type="entry name" value="SpoU-like_RNA-MTase"/>
    <property type="match status" value="1"/>
</dbReference>
<dbReference type="Proteomes" id="UP000181976">
    <property type="component" value="Unassembled WGS sequence"/>
</dbReference>
<keyword evidence="3 6" id="KW-0808">Transferase</keyword>
<feature type="domain" description="MRM3-like substrate binding" evidence="5">
    <location>
        <begin position="8"/>
        <end position="85"/>
    </location>
</feature>
<dbReference type="InterPro" id="IPR053888">
    <property type="entry name" value="MRM3-like_sub_bind"/>
</dbReference>
<dbReference type="OrthoDB" id="9785673at2"/>
<dbReference type="PANTHER" id="PTHR43191">
    <property type="entry name" value="RRNA METHYLTRANSFERASE 3"/>
    <property type="match status" value="1"/>
</dbReference>
<dbReference type="SUPFAM" id="SSF75217">
    <property type="entry name" value="alpha/beta knot"/>
    <property type="match status" value="1"/>
</dbReference>
<dbReference type="Gene3D" id="3.30.1330.30">
    <property type="match status" value="1"/>
</dbReference>
<evidence type="ECO:0000259" key="4">
    <source>
        <dbReference type="Pfam" id="PF00588"/>
    </source>
</evidence>
<dbReference type="GO" id="GO:0006396">
    <property type="term" value="P:RNA processing"/>
    <property type="evidence" value="ECO:0007669"/>
    <property type="project" value="InterPro"/>
</dbReference>
<dbReference type="GO" id="GO:0008173">
    <property type="term" value="F:RNA methyltransferase activity"/>
    <property type="evidence" value="ECO:0007669"/>
    <property type="project" value="InterPro"/>
</dbReference>
<evidence type="ECO:0000313" key="7">
    <source>
        <dbReference type="Proteomes" id="UP000181976"/>
    </source>
</evidence>
<accession>A0A1I1V8L5</accession>
<evidence type="ECO:0000313" key="6">
    <source>
        <dbReference type="EMBL" id="SFD77443.1"/>
    </source>
</evidence>
<dbReference type="GO" id="GO:0032259">
    <property type="term" value="P:methylation"/>
    <property type="evidence" value="ECO:0007669"/>
    <property type="project" value="UniProtKB-KW"/>
</dbReference>
<dbReference type="InParanoid" id="A0A1I1V8L5"/>
<dbReference type="Gene3D" id="3.40.1280.10">
    <property type="match status" value="1"/>
</dbReference>
<dbReference type="InterPro" id="IPR029026">
    <property type="entry name" value="tRNA_m1G_MTases_N"/>
</dbReference>
<organism evidence="6 7">
    <name type="scientific">Thermophagus xiamenensis</name>
    <dbReference type="NCBI Taxonomy" id="385682"/>
    <lineage>
        <taxon>Bacteria</taxon>
        <taxon>Pseudomonadati</taxon>
        <taxon>Bacteroidota</taxon>
        <taxon>Bacteroidia</taxon>
        <taxon>Marinilabiliales</taxon>
        <taxon>Marinilabiliaceae</taxon>
        <taxon>Thermophagus</taxon>
    </lineage>
</organism>
<dbReference type="InterPro" id="IPR029064">
    <property type="entry name" value="Ribosomal_eL30-like_sf"/>
</dbReference>
<comment type="similarity">
    <text evidence="1">Belongs to the class IV-like SAM-binding methyltransferase superfamily. RNA methyltransferase TrmH family.</text>
</comment>
<keyword evidence="7" id="KW-1185">Reference proteome</keyword>
<dbReference type="PANTHER" id="PTHR43191:SF2">
    <property type="entry name" value="RRNA METHYLTRANSFERASE 3, MITOCHONDRIAL"/>
    <property type="match status" value="1"/>
</dbReference>
<dbReference type="InterPro" id="IPR051259">
    <property type="entry name" value="rRNA_Methyltransferase"/>
</dbReference>
<dbReference type="EMBL" id="FONA01000002">
    <property type="protein sequence ID" value="SFD77443.1"/>
    <property type="molecule type" value="Genomic_DNA"/>
</dbReference>
<evidence type="ECO:0000256" key="1">
    <source>
        <dbReference type="ARBA" id="ARBA00007228"/>
    </source>
</evidence>
<dbReference type="RefSeq" id="WP_010528830.1">
    <property type="nucleotide sequence ID" value="NZ_AFSL01000100.1"/>
</dbReference>
<dbReference type="InterPro" id="IPR001537">
    <property type="entry name" value="SpoU_MeTrfase"/>
</dbReference>
<evidence type="ECO:0000259" key="5">
    <source>
        <dbReference type="Pfam" id="PF22435"/>
    </source>
</evidence>
<dbReference type="STRING" id="385682.SAMN05444380_10218"/>
<dbReference type="GO" id="GO:0003723">
    <property type="term" value="F:RNA binding"/>
    <property type="evidence" value="ECO:0007669"/>
    <property type="project" value="InterPro"/>
</dbReference>
<evidence type="ECO:0000256" key="3">
    <source>
        <dbReference type="ARBA" id="ARBA00022679"/>
    </source>
</evidence>
<dbReference type="Pfam" id="PF00588">
    <property type="entry name" value="SpoU_methylase"/>
    <property type="match status" value="1"/>
</dbReference>
<keyword evidence="2 6" id="KW-0489">Methyltransferase</keyword>
<evidence type="ECO:0000256" key="2">
    <source>
        <dbReference type="ARBA" id="ARBA00022603"/>
    </source>
</evidence>
<feature type="domain" description="tRNA/rRNA methyltransferase SpoU type" evidence="4">
    <location>
        <begin position="103"/>
        <end position="247"/>
    </location>
</feature>
<sequence>MVGKSKKKLIASLAHKKYRDKNSLFVAEGSKLVNDLLDAGLKSELIYSTKENAITEKHKKLITQIIDNNELKQLSFLTHPRDVIALFRQPDFSFTFGEHRHNLTLCLDGIQDPGNMGTILRLAAWFNIPYVVCSPDTVDAFNPKVIQASMGAIAHVKVHYTQLNDFCQRSNKELNLEIFGTFMQGQNIYSLALPDKGIIVLGNEGNGIRAETARTITTRLSIPKFERPNGSSSIESLNVGIAAAIICSEFHRSTFC</sequence>
<proteinExistence type="inferred from homology"/>
<name>A0A1I1V8L5_9BACT</name>
<dbReference type="SUPFAM" id="SSF55315">
    <property type="entry name" value="L30e-like"/>
    <property type="match status" value="1"/>
</dbReference>
<dbReference type="InterPro" id="IPR029028">
    <property type="entry name" value="Alpha/beta_knot_MTases"/>
</dbReference>
<dbReference type="AlphaFoldDB" id="A0A1I1V8L5"/>
<dbReference type="eggNOG" id="COG0566">
    <property type="taxonomic scope" value="Bacteria"/>
</dbReference>
<gene>
    <name evidence="6" type="ORF">SAMN05444380_10218</name>
</gene>
<dbReference type="Pfam" id="PF22435">
    <property type="entry name" value="MRM3-like_sub_bind"/>
    <property type="match status" value="1"/>
</dbReference>